<keyword evidence="1" id="KW-0472">Membrane</keyword>
<feature type="domain" description="J" evidence="2">
    <location>
        <begin position="37"/>
        <end position="102"/>
    </location>
</feature>
<dbReference type="InterPro" id="IPR036869">
    <property type="entry name" value="J_dom_sf"/>
</dbReference>
<keyword evidence="4" id="KW-1185">Reference proteome</keyword>
<dbReference type="Gene3D" id="1.10.287.110">
    <property type="entry name" value="DnaJ domain"/>
    <property type="match status" value="1"/>
</dbReference>
<evidence type="ECO:0000313" key="4">
    <source>
        <dbReference type="Proteomes" id="UP001054945"/>
    </source>
</evidence>
<dbReference type="PROSITE" id="PS00636">
    <property type="entry name" value="DNAJ_1"/>
    <property type="match status" value="1"/>
</dbReference>
<reference evidence="3 4" key="1">
    <citation type="submission" date="2021-06" db="EMBL/GenBank/DDBJ databases">
        <title>Caerostris extrusa draft genome.</title>
        <authorList>
            <person name="Kono N."/>
            <person name="Arakawa K."/>
        </authorList>
    </citation>
    <scope>NUCLEOTIDE SEQUENCE [LARGE SCALE GENOMIC DNA]</scope>
</reference>
<keyword evidence="1" id="KW-1133">Transmembrane helix</keyword>
<accession>A0AAV4XM19</accession>
<dbReference type="PROSITE" id="PS50076">
    <property type="entry name" value="DNAJ_2"/>
    <property type="match status" value="1"/>
</dbReference>
<dbReference type="PANTHER" id="PTHR44873:SF1">
    <property type="entry name" value="DNAJ HOMOLOG SUBFAMILY C MEMBER 30, MITOCHONDRIAL"/>
    <property type="match status" value="1"/>
</dbReference>
<dbReference type="InterPro" id="IPR053025">
    <property type="entry name" value="Mito_ATP_Synthase-Asso"/>
</dbReference>
<dbReference type="SMART" id="SM00271">
    <property type="entry name" value="DnaJ"/>
    <property type="match status" value="1"/>
</dbReference>
<dbReference type="InterPro" id="IPR001623">
    <property type="entry name" value="DnaJ_domain"/>
</dbReference>
<name>A0AAV4XM19_CAEEX</name>
<evidence type="ECO:0000259" key="2">
    <source>
        <dbReference type="PROSITE" id="PS50076"/>
    </source>
</evidence>
<dbReference type="EMBL" id="BPLR01018011">
    <property type="protein sequence ID" value="GIY96130.1"/>
    <property type="molecule type" value="Genomic_DNA"/>
</dbReference>
<evidence type="ECO:0000313" key="3">
    <source>
        <dbReference type="EMBL" id="GIY96130.1"/>
    </source>
</evidence>
<evidence type="ECO:0000256" key="1">
    <source>
        <dbReference type="SAM" id="Phobius"/>
    </source>
</evidence>
<feature type="transmembrane region" description="Helical" evidence="1">
    <location>
        <begin position="173"/>
        <end position="191"/>
    </location>
</feature>
<dbReference type="PANTHER" id="PTHR44873">
    <property type="entry name" value="DNAJ HOMOLOG SUBFAMILY C MEMBER 30, MITOCHONDRIAL"/>
    <property type="match status" value="1"/>
</dbReference>
<dbReference type="CDD" id="cd06257">
    <property type="entry name" value="DnaJ"/>
    <property type="match status" value="1"/>
</dbReference>
<dbReference type="Proteomes" id="UP001054945">
    <property type="component" value="Unassembled WGS sequence"/>
</dbReference>
<dbReference type="Pfam" id="PF00226">
    <property type="entry name" value="DnaJ"/>
    <property type="match status" value="1"/>
</dbReference>
<dbReference type="AlphaFoldDB" id="A0AAV4XM19"/>
<protein>
    <submittedName>
        <fullName evidence="3">J domain-containing protein</fullName>
    </submittedName>
</protein>
<dbReference type="InterPro" id="IPR018253">
    <property type="entry name" value="DnaJ_domain_CS"/>
</dbReference>
<proteinExistence type="predicted"/>
<dbReference type="PRINTS" id="PR00625">
    <property type="entry name" value="JDOMAIN"/>
</dbReference>
<sequence>MLSFSSGCQKYSYLKILHLRHSQFKVRYFSDEKQKINLYESLGLKSTATATEIKKAYYDLTFKYHPDRNKGSTEASNKFREVTEAYEVLGNYGLRKRYDKGLPLPLSKSRSGSAEPIVESPVKYQNFYDSRSKSQKTGSKFEGLEDDFVELTNEKEVSDRKRKMEQRFNESRSLSYLLAFFLCALIVINKFKN</sequence>
<organism evidence="3 4">
    <name type="scientific">Caerostris extrusa</name>
    <name type="common">Bark spider</name>
    <name type="synonym">Caerostris bankana</name>
    <dbReference type="NCBI Taxonomy" id="172846"/>
    <lineage>
        <taxon>Eukaryota</taxon>
        <taxon>Metazoa</taxon>
        <taxon>Ecdysozoa</taxon>
        <taxon>Arthropoda</taxon>
        <taxon>Chelicerata</taxon>
        <taxon>Arachnida</taxon>
        <taxon>Araneae</taxon>
        <taxon>Araneomorphae</taxon>
        <taxon>Entelegynae</taxon>
        <taxon>Araneoidea</taxon>
        <taxon>Araneidae</taxon>
        <taxon>Caerostris</taxon>
    </lineage>
</organism>
<dbReference type="SUPFAM" id="SSF46565">
    <property type="entry name" value="Chaperone J-domain"/>
    <property type="match status" value="1"/>
</dbReference>
<keyword evidence="1" id="KW-0812">Transmembrane</keyword>
<comment type="caution">
    <text evidence="3">The sequence shown here is derived from an EMBL/GenBank/DDBJ whole genome shotgun (WGS) entry which is preliminary data.</text>
</comment>
<gene>
    <name evidence="3" type="primary">AVEN_165835_1</name>
    <name evidence="3" type="ORF">CEXT_653911</name>
</gene>